<dbReference type="GO" id="GO:0045892">
    <property type="term" value="P:negative regulation of DNA-templated transcription"/>
    <property type="evidence" value="ECO:0007669"/>
    <property type="project" value="UniProtKB-UniRule"/>
</dbReference>
<evidence type="ECO:0000256" key="4">
    <source>
        <dbReference type="ARBA" id="ARBA00023163"/>
    </source>
</evidence>
<dbReference type="AlphaFoldDB" id="A0A2S3HBP9"/>
<evidence type="ECO:0000313" key="9">
    <source>
        <dbReference type="EMBL" id="PAN19298.2"/>
    </source>
</evidence>
<evidence type="ECO:0000256" key="7">
    <source>
        <dbReference type="SAM" id="MobiDB-lite"/>
    </source>
</evidence>
<dbReference type="Proteomes" id="UP000243499">
    <property type="component" value="Chromosome 3"/>
</dbReference>
<keyword evidence="3 6" id="KW-0805">Transcription regulation</keyword>
<feature type="compositionally biased region" description="Basic residues" evidence="7">
    <location>
        <begin position="128"/>
        <end position="150"/>
    </location>
</feature>
<evidence type="ECO:0000256" key="1">
    <source>
        <dbReference type="ARBA" id="ARBA00004123"/>
    </source>
</evidence>
<keyword evidence="4 6" id="KW-0804">Transcription</keyword>
<feature type="domain" description="OVATE" evidence="8">
    <location>
        <begin position="168"/>
        <end position="227"/>
    </location>
</feature>
<feature type="region of interest" description="Disordered" evidence="7">
    <location>
        <begin position="118"/>
        <end position="163"/>
    </location>
</feature>
<proteinExistence type="predicted"/>
<accession>A0A2S3HBP9</accession>
<dbReference type="PANTHER" id="PTHR33057">
    <property type="entry name" value="TRANSCRIPTION REPRESSOR OFP7-RELATED"/>
    <property type="match status" value="1"/>
</dbReference>
<evidence type="ECO:0000256" key="6">
    <source>
        <dbReference type="RuleBase" id="RU367028"/>
    </source>
</evidence>
<name>A0A2S3HBP9_9POAL</name>
<comment type="subcellular location">
    <subcellularLocation>
        <location evidence="1 6">Nucleus</location>
    </subcellularLocation>
</comment>
<gene>
    <name evidence="9" type="ORF">PAHAL_3G261100</name>
</gene>
<evidence type="ECO:0000256" key="5">
    <source>
        <dbReference type="ARBA" id="ARBA00023242"/>
    </source>
</evidence>
<dbReference type="InterPro" id="IPR006458">
    <property type="entry name" value="Ovate_C"/>
</dbReference>
<comment type="function">
    <text evidence="6">Transcriptional repressor that regulates multiple aspects of plant growth and development.</text>
</comment>
<keyword evidence="2 6" id="KW-0678">Repressor</keyword>
<feature type="region of interest" description="Disordered" evidence="7">
    <location>
        <begin position="54"/>
        <end position="75"/>
    </location>
</feature>
<sequence>MSLAGVWDRRGGTGTGSVRLELPRQQPPVAVDVGCNCRGARLLGSLLSALKSHAGGAGKAKSSPHASSSWSSSATTTTAFTPSVSATTATSASSAADHLHSWGPATYAVNASALYDDGDGVHDTDRARRQRRQRRRRRRRSSSRCRRAGQGRRAAAPGEEEEEAAVAVEVESAAPYEDFRDSMVAMVTEKEIYAWEDLNALLHQFLALNSPRHHPLILTAFADLWAPRGGLFCPRPRASSEG</sequence>
<dbReference type="InterPro" id="IPR038933">
    <property type="entry name" value="Ovate"/>
</dbReference>
<reference evidence="9" key="1">
    <citation type="submission" date="2018-04" db="EMBL/GenBank/DDBJ databases">
        <title>WGS assembly of Panicum hallii.</title>
        <authorList>
            <person name="Lovell J."/>
            <person name="Jenkins J."/>
            <person name="Lowry D."/>
            <person name="Mamidi S."/>
            <person name="Sreedasyam A."/>
            <person name="Weng X."/>
            <person name="Barry K."/>
            <person name="Bonette J."/>
            <person name="Campitelli B."/>
            <person name="Daum C."/>
            <person name="Gordon S."/>
            <person name="Gould B."/>
            <person name="Lipzen A."/>
            <person name="Macqueen A."/>
            <person name="Palacio-Mejia J."/>
            <person name="Plott C."/>
            <person name="Shakirov E."/>
            <person name="Shu S."/>
            <person name="Yoshinaga Y."/>
            <person name="Zane M."/>
            <person name="Rokhsar D."/>
            <person name="Grimwood J."/>
            <person name="Schmutz J."/>
            <person name="Juenger T."/>
        </authorList>
    </citation>
    <scope>NUCLEOTIDE SEQUENCE [LARGE SCALE GENOMIC DNA]</scope>
    <source>
        <strain evidence="9">FIL2</strain>
    </source>
</reference>
<feature type="region of interest" description="Disordered" evidence="7">
    <location>
        <begin position="1"/>
        <end position="21"/>
    </location>
</feature>
<evidence type="ECO:0000256" key="2">
    <source>
        <dbReference type="ARBA" id="ARBA00022491"/>
    </source>
</evidence>
<dbReference type="Pfam" id="PF04844">
    <property type="entry name" value="Ovate"/>
    <property type="match status" value="1"/>
</dbReference>
<dbReference type="NCBIfam" id="TIGR01568">
    <property type="entry name" value="A_thal_3678"/>
    <property type="match status" value="1"/>
</dbReference>
<organism evidence="9">
    <name type="scientific">Panicum hallii</name>
    <dbReference type="NCBI Taxonomy" id="206008"/>
    <lineage>
        <taxon>Eukaryota</taxon>
        <taxon>Viridiplantae</taxon>
        <taxon>Streptophyta</taxon>
        <taxon>Embryophyta</taxon>
        <taxon>Tracheophyta</taxon>
        <taxon>Spermatophyta</taxon>
        <taxon>Magnoliopsida</taxon>
        <taxon>Liliopsida</taxon>
        <taxon>Poales</taxon>
        <taxon>Poaceae</taxon>
        <taxon>PACMAD clade</taxon>
        <taxon>Panicoideae</taxon>
        <taxon>Panicodae</taxon>
        <taxon>Paniceae</taxon>
        <taxon>Panicinae</taxon>
        <taxon>Panicum</taxon>
        <taxon>Panicum sect. Panicum</taxon>
    </lineage>
</organism>
<evidence type="ECO:0000259" key="8">
    <source>
        <dbReference type="PROSITE" id="PS51754"/>
    </source>
</evidence>
<evidence type="ECO:0000256" key="3">
    <source>
        <dbReference type="ARBA" id="ARBA00023015"/>
    </source>
</evidence>
<protein>
    <recommendedName>
        <fullName evidence="6">Transcription repressor</fullName>
    </recommendedName>
    <alternativeName>
        <fullName evidence="6">Ovate family protein</fullName>
    </alternativeName>
</protein>
<dbReference type="EMBL" id="CM008048">
    <property type="protein sequence ID" value="PAN19298.2"/>
    <property type="molecule type" value="Genomic_DNA"/>
</dbReference>
<keyword evidence="5 6" id="KW-0539">Nucleus</keyword>
<dbReference type="Gramene" id="PAN19298">
    <property type="protein sequence ID" value="PAN19298"/>
    <property type="gene ID" value="PAHAL_3G261100"/>
</dbReference>
<dbReference type="GO" id="GO:0005634">
    <property type="term" value="C:nucleus"/>
    <property type="evidence" value="ECO:0007669"/>
    <property type="project" value="UniProtKB-SubCell"/>
</dbReference>
<dbReference type="PROSITE" id="PS51754">
    <property type="entry name" value="OVATE"/>
    <property type="match status" value="1"/>
</dbReference>
<dbReference type="PANTHER" id="PTHR33057:SF32">
    <property type="entry name" value="TRANSCRIPTION REPRESSOR"/>
    <property type="match status" value="1"/>
</dbReference>